<dbReference type="SUPFAM" id="SSF55729">
    <property type="entry name" value="Acyl-CoA N-acyltransferases (Nat)"/>
    <property type="match status" value="1"/>
</dbReference>
<evidence type="ECO:0000256" key="6">
    <source>
        <dbReference type="ARBA" id="ARBA00050652"/>
    </source>
</evidence>
<evidence type="ECO:0000256" key="9">
    <source>
        <dbReference type="ARBA" id="ARBA00061535"/>
    </source>
</evidence>
<dbReference type="GO" id="GO:0008914">
    <property type="term" value="F:leucyl-tRNA--protein transferase activity"/>
    <property type="evidence" value="ECO:0007669"/>
    <property type="project" value="UniProtKB-UniRule"/>
</dbReference>
<evidence type="ECO:0000256" key="2">
    <source>
        <dbReference type="ARBA" id="ARBA00022490"/>
    </source>
</evidence>
<dbReference type="FunFam" id="3.30.70.3550:FF:000001">
    <property type="entry name" value="Leucyl/phenylalanyl-tRNA--protein transferase"/>
    <property type="match status" value="1"/>
</dbReference>
<evidence type="ECO:0000256" key="8">
    <source>
        <dbReference type="ARBA" id="ARBA00054043"/>
    </source>
</evidence>
<comment type="catalytic activity">
    <reaction evidence="7 15">
        <text>N-terminal L-lysyl-[protein] + L-leucyl-tRNA(Leu) = N-terminal L-leucyl-L-lysyl-[protein] + tRNA(Leu) + H(+)</text>
        <dbReference type="Rhea" id="RHEA:12340"/>
        <dbReference type="Rhea" id="RHEA-COMP:9613"/>
        <dbReference type="Rhea" id="RHEA-COMP:9622"/>
        <dbReference type="Rhea" id="RHEA-COMP:12670"/>
        <dbReference type="Rhea" id="RHEA-COMP:12671"/>
        <dbReference type="ChEBI" id="CHEBI:15378"/>
        <dbReference type="ChEBI" id="CHEBI:65249"/>
        <dbReference type="ChEBI" id="CHEBI:78442"/>
        <dbReference type="ChEBI" id="CHEBI:78494"/>
        <dbReference type="ChEBI" id="CHEBI:133043"/>
        <dbReference type="EC" id="2.3.2.6"/>
    </reaction>
</comment>
<comment type="caution">
    <text evidence="16">The sequence shown here is derived from an EMBL/GenBank/DDBJ whole genome shotgun (WGS) entry which is preliminary data.</text>
</comment>
<dbReference type="NCBIfam" id="TIGR00667">
    <property type="entry name" value="aat"/>
    <property type="match status" value="1"/>
</dbReference>
<comment type="subcellular location">
    <subcellularLocation>
        <location evidence="1 15">Cytoplasm</location>
    </subcellularLocation>
</comment>
<gene>
    <name evidence="15 16" type="primary">aat</name>
    <name evidence="16" type="ORF">PCIT_a0128</name>
</gene>
<dbReference type="PANTHER" id="PTHR30098">
    <property type="entry name" value="LEUCYL/PHENYLALANYL-TRNA--PROTEIN TRANSFERASE"/>
    <property type="match status" value="1"/>
</dbReference>
<evidence type="ECO:0000256" key="3">
    <source>
        <dbReference type="ARBA" id="ARBA00022679"/>
    </source>
</evidence>
<dbReference type="InterPro" id="IPR004616">
    <property type="entry name" value="Leu/Phe-tRNA_Trfase"/>
</dbReference>
<dbReference type="InterPro" id="IPR042203">
    <property type="entry name" value="Leu/Phe-tRNA_Trfase_C"/>
</dbReference>
<evidence type="ECO:0000256" key="5">
    <source>
        <dbReference type="ARBA" id="ARBA00050607"/>
    </source>
</evidence>
<protein>
    <recommendedName>
        <fullName evidence="11 15">Leucyl/phenylalanyl-tRNA--protein transferase</fullName>
        <ecNumber evidence="10 15">2.3.2.6</ecNumber>
    </recommendedName>
    <alternativeName>
        <fullName evidence="12 15">L/F-transferase</fullName>
    </alternativeName>
    <alternativeName>
        <fullName evidence="13 15">Leucyltransferase</fullName>
    </alternativeName>
    <alternativeName>
        <fullName evidence="14 15">Phenyalanyltransferase</fullName>
    </alternativeName>
</protein>
<evidence type="ECO:0000256" key="11">
    <source>
        <dbReference type="ARBA" id="ARBA00074372"/>
    </source>
</evidence>
<comment type="similarity">
    <text evidence="9 15">Belongs to the L/F-transferase family.</text>
</comment>
<dbReference type="GO" id="GO:0005737">
    <property type="term" value="C:cytoplasm"/>
    <property type="evidence" value="ECO:0007669"/>
    <property type="project" value="UniProtKB-SubCell"/>
</dbReference>
<evidence type="ECO:0000313" key="16">
    <source>
        <dbReference type="EMBL" id="KAF7773803.1"/>
    </source>
</evidence>
<keyword evidence="3 15" id="KW-0808">Transferase</keyword>
<reference evidence="16" key="1">
    <citation type="journal article" date="2012" name="J. Bacteriol.">
        <title>Genome sequences of type strains of seven species of the marine bacterium Pseudoalteromonas.</title>
        <authorList>
            <person name="Xie B.B."/>
            <person name="Shu Y.L."/>
            <person name="Qin Q.L."/>
            <person name="Rong J.C."/>
            <person name="Zhang X.Y."/>
            <person name="Chen X.L."/>
            <person name="Shi M."/>
            <person name="He H.L."/>
            <person name="Zhou B.C."/>
            <person name="Zhang Y.Z."/>
        </authorList>
    </citation>
    <scope>NUCLEOTIDE SEQUENCE</scope>
    <source>
        <strain evidence="16">DSM 8771</strain>
    </source>
</reference>
<evidence type="ECO:0000313" key="17">
    <source>
        <dbReference type="Proteomes" id="UP000016487"/>
    </source>
</evidence>
<evidence type="ECO:0000256" key="13">
    <source>
        <dbReference type="ARBA" id="ARBA00077165"/>
    </source>
</evidence>
<comment type="catalytic activity">
    <reaction evidence="6 15">
        <text>N-terminal L-arginyl-[protein] + L-leucyl-tRNA(Leu) = N-terminal L-leucyl-L-arginyl-[protein] + tRNA(Leu) + H(+)</text>
        <dbReference type="Rhea" id="RHEA:50416"/>
        <dbReference type="Rhea" id="RHEA-COMP:9613"/>
        <dbReference type="Rhea" id="RHEA-COMP:9622"/>
        <dbReference type="Rhea" id="RHEA-COMP:12672"/>
        <dbReference type="Rhea" id="RHEA-COMP:12673"/>
        <dbReference type="ChEBI" id="CHEBI:15378"/>
        <dbReference type="ChEBI" id="CHEBI:64719"/>
        <dbReference type="ChEBI" id="CHEBI:78442"/>
        <dbReference type="ChEBI" id="CHEBI:78494"/>
        <dbReference type="ChEBI" id="CHEBI:133044"/>
        <dbReference type="EC" id="2.3.2.6"/>
    </reaction>
</comment>
<dbReference type="PANTHER" id="PTHR30098:SF2">
    <property type="entry name" value="LEUCYL_PHENYLALANYL-TRNA--PROTEIN TRANSFERASE"/>
    <property type="match status" value="1"/>
</dbReference>
<evidence type="ECO:0000256" key="1">
    <source>
        <dbReference type="ARBA" id="ARBA00004496"/>
    </source>
</evidence>
<dbReference type="AlphaFoldDB" id="A0AAD4AK36"/>
<accession>A0AAD4AK36</accession>
<dbReference type="Gene3D" id="3.30.70.3550">
    <property type="entry name" value="Leucyl/phenylalanyl-tRNA-protein transferase, N-terminal domain"/>
    <property type="match status" value="1"/>
</dbReference>
<evidence type="ECO:0000256" key="4">
    <source>
        <dbReference type="ARBA" id="ARBA00023315"/>
    </source>
</evidence>
<dbReference type="EC" id="2.3.2.6" evidence="10 15"/>
<dbReference type="GO" id="GO:0030163">
    <property type="term" value="P:protein catabolic process"/>
    <property type="evidence" value="ECO:0007669"/>
    <property type="project" value="UniProtKB-UniRule"/>
</dbReference>
<evidence type="ECO:0000256" key="10">
    <source>
        <dbReference type="ARBA" id="ARBA00066767"/>
    </source>
</evidence>
<name>A0AAD4AK36_9GAMM</name>
<dbReference type="Pfam" id="PF03588">
    <property type="entry name" value="Leu_Phe_trans"/>
    <property type="match status" value="1"/>
</dbReference>
<sequence>MIFYTIALFYSQSSFNICPMTQQITHLSNDHYQFPPCDLALTNPDGLLAVGGCLSLARLKRAYSCGIFPWFNEREPIMWWAPSERGIVELDEFHISKSLKKAMRRMQPTVTVNTAFKQVINACRTQRINSEGTWINTQMLDAYYAAHEAGFAHSLELWHEEQLIGGLYGIMQSGIFCGESMFFNQPNASKLAMWALVNWLKKHNAHFIDCQLENPYLTTLGAKVIPREDFLTRLNKANEFEIPADMWLAQTLENIYD</sequence>
<dbReference type="Gene3D" id="3.40.630.70">
    <property type="entry name" value="Leucyl/phenylalanyl-tRNA-protein transferase, C-terminal domain"/>
    <property type="match status" value="1"/>
</dbReference>
<dbReference type="EMBL" id="AHBZ03000014">
    <property type="protein sequence ID" value="KAF7773803.1"/>
    <property type="molecule type" value="Genomic_DNA"/>
</dbReference>
<comment type="function">
    <text evidence="8 15">Functions in the N-end rule pathway of protein degradation where it conjugates Leu, Phe and, less efficiently, Met from aminoacyl-tRNAs to the N-termini of proteins containing an N-terminal arginine or lysine.</text>
</comment>
<evidence type="ECO:0000256" key="14">
    <source>
        <dbReference type="ARBA" id="ARBA00083640"/>
    </source>
</evidence>
<keyword evidence="2 15" id="KW-0963">Cytoplasm</keyword>
<keyword evidence="4 15" id="KW-0012">Acyltransferase</keyword>
<dbReference type="Proteomes" id="UP000016487">
    <property type="component" value="Unassembled WGS sequence"/>
</dbReference>
<dbReference type="InterPro" id="IPR042221">
    <property type="entry name" value="Leu/Phe-tRNA_Trfase_N"/>
</dbReference>
<comment type="catalytic activity">
    <reaction evidence="5 15">
        <text>L-phenylalanyl-tRNA(Phe) + an N-terminal L-alpha-aminoacyl-[protein] = an N-terminal L-phenylalanyl-L-alpha-aminoacyl-[protein] + tRNA(Phe)</text>
        <dbReference type="Rhea" id="RHEA:43632"/>
        <dbReference type="Rhea" id="RHEA-COMP:9668"/>
        <dbReference type="Rhea" id="RHEA-COMP:9699"/>
        <dbReference type="Rhea" id="RHEA-COMP:10636"/>
        <dbReference type="Rhea" id="RHEA-COMP:10637"/>
        <dbReference type="ChEBI" id="CHEBI:78442"/>
        <dbReference type="ChEBI" id="CHEBI:78531"/>
        <dbReference type="ChEBI" id="CHEBI:78597"/>
        <dbReference type="ChEBI" id="CHEBI:83561"/>
        <dbReference type="EC" id="2.3.2.6"/>
    </reaction>
</comment>
<proteinExistence type="inferred from homology"/>
<evidence type="ECO:0000256" key="7">
    <source>
        <dbReference type="ARBA" id="ARBA00051538"/>
    </source>
</evidence>
<evidence type="ECO:0000256" key="15">
    <source>
        <dbReference type="HAMAP-Rule" id="MF_00688"/>
    </source>
</evidence>
<reference evidence="16" key="2">
    <citation type="submission" date="2015-03" db="EMBL/GenBank/DDBJ databases">
        <title>Genome sequence of Pseudoalteromonas citrea.</title>
        <authorList>
            <person name="Xie B.-B."/>
            <person name="Rong J.-C."/>
            <person name="Qin Q.-L."/>
            <person name="Zhang Y.-Z."/>
        </authorList>
    </citation>
    <scope>NUCLEOTIDE SEQUENCE</scope>
    <source>
        <strain evidence="16">DSM 8771</strain>
    </source>
</reference>
<dbReference type="InterPro" id="IPR016181">
    <property type="entry name" value="Acyl_CoA_acyltransferase"/>
</dbReference>
<organism evidence="16 17">
    <name type="scientific">Pseudoalteromonas citrea</name>
    <dbReference type="NCBI Taxonomy" id="43655"/>
    <lineage>
        <taxon>Bacteria</taxon>
        <taxon>Pseudomonadati</taxon>
        <taxon>Pseudomonadota</taxon>
        <taxon>Gammaproteobacteria</taxon>
        <taxon>Alteromonadales</taxon>
        <taxon>Pseudoalteromonadaceae</taxon>
        <taxon>Pseudoalteromonas</taxon>
    </lineage>
</organism>
<evidence type="ECO:0000256" key="12">
    <source>
        <dbReference type="ARBA" id="ARBA00077136"/>
    </source>
</evidence>
<dbReference type="HAMAP" id="MF_00688">
    <property type="entry name" value="Leu_Phe_trans"/>
    <property type="match status" value="1"/>
</dbReference>